<dbReference type="SMART" id="SM00503">
    <property type="entry name" value="SynN"/>
    <property type="match status" value="1"/>
</dbReference>
<feature type="non-terminal residue" evidence="7">
    <location>
        <position position="292"/>
    </location>
</feature>
<dbReference type="SMART" id="SM00397">
    <property type="entry name" value="t_SNARE"/>
    <property type="match status" value="1"/>
</dbReference>
<evidence type="ECO:0000256" key="6">
    <source>
        <dbReference type="RuleBase" id="RU003858"/>
    </source>
</evidence>
<dbReference type="Pfam" id="PF00804">
    <property type="entry name" value="Syntaxin"/>
    <property type="match status" value="1"/>
</dbReference>
<name>A0A8X8BJM2_POLSE</name>
<comment type="caution">
    <text evidence="7">The sequence shown here is derived from an EMBL/GenBank/DDBJ whole genome shotgun (WGS) entry which is preliminary data.</text>
</comment>
<protein>
    <submittedName>
        <fullName evidence="7">STX19 protein</fullName>
    </submittedName>
</protein>
<sequence>MKDRLEELKQRAKEAESKERVTGETGAADEEFTMKQQAIVFEKEPVVETFLNNAQHIQDDIQELDEDVKKFSQQQKGLISSMRRFSVIKKESNITRDIKIRAENIHKRLEALSLSIKRAEAEDECDSAITRIKRTQYNMLFKHFQNVMFQYNDSLTEKQDKCKQFIVRQLEVAGKDVTDEEVNRMMEQGKWEVFNENLLEDVKITKAQLSEIEQRHKELLNLESQMKDLRDLFTEIYLQVELQSGTLNNIEAIVNETKDYVEKSNNEIKLAVKYRQRNPCKVLFCCCCPCCD</sequence>
<dbReference type="GO" id="GO:0031629">
    <property type="term" value="P:synaptic vesicle fusion to presynaptic active zone membrane"/>
    <property type="evidence" value="ECO:0007669"/>
    <property type="project" value="TreeGrafter"/>
</dbReference>
<dbReference type="OrthoDB" id="10255013at2759"/>
<dbReference type="CDD" id="cd00179">
    <property type="entry name" value="SynN"/>
    <property type="match status" value="1"/>
</dbReference>
<dbReference type="InterPro" id="IPR045242">
    <property type="entry name" value="Syntaxin"/>
</dbReference>
<reference evidence="7 8" key="1">
    <citation type="journal article" date="2021" name="Cell">
        <title>Tracing the genetic footprints of vertebrate landing in non-teleost ray-finned fishes.</title>
        <authorList>
            <person name="Bi X."/>
            <person name="Wang K."/>
            <person name="Yang L."/>
            <person name="Pan H."/>
            <person name="Jiang H."/>
            <person name="Wei Q."/>
            <person name="Fang M."/>
            <person name="Yu H."/>
            <person name="Zhu C."/>
            <person name="Cai Y."/>
            <person name="He Y."/>
            <person name="Gan X."/>
            <person name="Zeng H."/>
            <person name="Yu D."/>
            <person name="Zhu Y."/>
            <person name="Jiang H."/>
            <person name="Qiu Q."/>
            <person name="Yang H."/>
            <person name="Zhang Y.E."/>
            <person name="Wang W."/>
            <person name="Zhu M."/>
            <person name="He S."/>
            <person name="Zhang G."/>
        </authorList>
    </citation>
    <scope>NUCLEOTIDE SEQUENCE [LARGE SCALE GENOMIC DNA]</scope>
    <source>
        <strain evidence="7">Bchr_013</strain>
    </source>
</reference>
<dbReference type="GO" id="GO:0000149">
    <property type="term" value="F:SNARE binding"/>
    <property type="evidence" value="ECO:0007669"/>
    <property type="project" value="TreeGrafter"/>
</dbReference>
<keyword evidence="4" id="KW-0175">Coiled coil</keyword>
<comment type="similarity">
    <text evidence="2 6">Belongs to the syntaxin family.</text>
</comment>
<dbReference type="GO" id="GO:0008021">
    <property type="term" value="C:synaptic vesicle"/>
    <property type="evidence" value="ECO:0007669"/>
    <property type="project" value="TreeGrafter"/>
</dbReference>
<dbReference type="InterPro" id="IPR006011">
    <property type="entry name" value="Syntaxin_N"/>
</dbReference>
<dbReference type="PANTHER" id="PTHR19957:SF29">
    <property type="entry name" value="SYNTAXIN-19"/>
    <property type="match status" value="1"/>
</dbReference>
<dbReference type="AlphaFoldDB" id="A0A8X8BJM2"/>
<dbReference type="InterPro" id="IPR006012">
    <property type="entry name" value="Syntaxin/epimorphin_CS"/>
</dbReference>
<dbReference type="Gene3D" id="1.20.5.110">
    <property type="match status" value="1"/>
</dbReference>
<dbReference type="GO" id="GO:0048787">
    <property type="term" value="C:presynaptic active zone membrane"/>
    <property type="evidence" value="ECO:0007669"/>
    <property type="project" value="TreeGrafter"/>
</dbReference>
<evidence type="ECO:0000256" key="5">
    <source>
        <dbReference type="ARBA" id="ARBA00023136"/>
    </source>
</evidence>
<dbReference type="GO" id="GO:0048278">
    <property type="term" value="P:vesicle docking"/>
    <property type="evidence" value="ECO:0007669"/>
    <property type="project" value="TreeGrafter"/>
</dbReference>
<evidence type="ECO:0000256" key="4">
    <source>
        <dbReference type="ARBA" id="ARBA00023054"/>
    </source>
</evidence>
<feature type="non-terminal residue" evidence="7">
    <location>
        <position position="1"/>
    </location>
</feature>
<keyword evidence="8" id="KW-1185">Reference proteome</keyword>
<evidence type="ECO:0000256" key="2">
    <source>
        <dbReference type="ARBA" id="ARBA00009063"/>
    </source>
</evidence>
<dbReference type="EMBL" id="JAATIS010008602">
    <property type="protein sequence ID" value="KAG2456631.1"/>
    <property type="molecule type" value="Genomic_DNA"/>
</dbReference>
<dbReference type="GO" id="GO:0006886">
    <property type="term" value="P:intracellular protein transport"/>
    <property type="evidence" value="ECO:0007669"/>
    <property type="project" value="InterPro"/>
</dbReference>
<dbReference type="InterPro" id="IPR000727">
    <property type="entry name" value="T_SNARE_dom"/>
</dbReference>
<evidence type="ECO:0000256" key="3">
    <source>
        <dbReference type="ARBA" id="ARBA00022448"/>
    </source>
</evidence>
<dbReference type="Proteomes" id="UP000886611">
    <property type="component" value="Unassembled WGS sequence"/>
</dbReference>
<dbReference type="InterPro" id="IPR010989">
    <property type="entry name" value="SNARE"/>
</dbReference>
<organism evidence="7 8">
    <name type="scientific">Polypterus senegalus</name>
    <name type="common">Senegal bichir</name>
    <dbReference type="NCBI Taxonomy" id="55291"/>
    <lineage>
        <taxon>Eukaryota</taxon>
        <taxon>Metazoa</taxon>
        <taxon>Chordata</taxon>
        <taxon>Craniata</taxon>
        <taxon>Vertebrata</taxon>
        <taxon>Euteleostomi</taxon>
        <taxon>Actinopterygii</taxon>
        <taxon>Polypteriformes</taxon>
        <taxon>Polypteridae</taxon>
        <taxon>Polypterus</taxon>
    </lineage>
</organism>
<dbReference type="SUPFAM" id="SSF47661">
    <property type="entry name" value="t-snare proteins"/>
    <property type="match status" value="1"/>
</dbReference>
<evidence type="ECO:0000256" key="1">
    <source>
        <dbReference type="ARBA" id="ARBA00004184"/>
    </source>
</evidence>
<accession>A0A8X8BJM2</accession>
<dbReference type="Gene3D" id="1.20.58.70">
    <property type="match status" value="1"/>
</dbReference>
<dbReference type="FunFam" id="1.20.5.110:FF:000022">
    <property type="entry name" value="Syntaxin 19"/>
    <property type="match status" value="1"/>
</dbReference>
<proteinExistence type="inferred from homology"/>
<evidence type="ECO:0000313" key="7">
    <source>
        <dbReference type="EMBL" id="KAG2456631.1"/>
    </source>
</evidence>
<comment type="subcellular location">
    <subcellularLocation>
        <location evidence="1">Endomembrane system</location>
        <topology evidence="1">Peripheral membrane protein</topology>
    </subcellularLocation>
</comment>
<dbReference type="PANTHER" id="PTHR19957">
    <property type="entry name" value="SYNTAXIN"/>
    <property type="match status" value="1"/>
</dbReference>
<evidence type="ECO:0000313" key="8">
    <source>
        <dbReference type="Proteomes" id="UP000886611"/>
    </source>
</evidence>
<dbReference type="GO" id="GO:0005484">
    <property type="term" value="F:SNAP receptor activity"/>
    <property type="evidence" value="ECO:0007669"/>
    <property type="project" value="InterPro"/>
</dbReference>
<keyword evidence="3" id="KW-0813">Transport</keyword>
<dbReference type="GO" id="GO:0031201">
    <property type="term" value="C:SNARE complex"/>
    <property type="evidence" value="ECO:0007669"/>
    <property type="project" value="TreeGrafter"/>
</dbReference>
<gene>
    <name evidence="7" type="primary">Stx19_0</name>
    <name evidence="7" type="ORF">GTO96_0013423</name>
</gene>
<keyword evidence="5" id="KW-0472">Membrane</keyword>
<dbReference type="PROSITE" id="PS00914">
    <property type="entry name" value="SYNTAXIN"/>
    <property type="match status" value="1"/>
</dbReference>
<dbReference type="PROSITE" id="PS50192">
    <property type="entry name" value="T_SNARE"/>
    <property type="match status" value="1"/>
</dbReference>